<keyword evidence="1" id="KW-0472">Membrane</keyword>
<evidence type="ECO:0000313" key="3">
    <source>
        <dbReference type="Proteomes" id="UP000464262"/>
    </source>
</evidence>
<dbReference type="EMBL" id="CP047475">
    <property type="protein sequence ID" value="QIA64414.1"/>
    <property type="molecule type" value="Genomic_DNA"/>
</dbReference>
<accession>A0A7Z2YES2</accession>
<feature type="transmembrane region" description="Helical" evidence="1">
    <location>
        <begin position="12"/>
        <end position="30"/>
    </location>
</feature>
<feature type="transmembrane region" description="Helical" evidence="1">
    <location>
        <begin position="180"/>
        <end position="198"/>
    </location>
</feature>
<name>A0A7Z2YES2_9VIBR</name>
<evidence type="ECO:0000256" key="1">
    <source>
        <dbReference type="SAM" id="Phobius"/>
    </source>
</evidence>
<keyword evidence="1" id="KW-1133">Transmembrane helix</keyword>
<gene>
    <name evidence="2" type="ORF">GT360_13350</name>
</gene>
<dbReference type="RefSeq" id="WP_164649320.1">
    <property type="nucleotide sequence ID" value="NZ_CP047475.1"/>
</dbReference>
<dbReference type="AlphaFoldDB" id="A0A7Z2YES2"/>
<feature type="transmembrane region" description="Helical" evidence="1">
    <location>
        <begin position="70"/>
        <end position="87"/>
    </location>
</feature>
<dbReference type="KEGG" id="vas:GT360_13350"/>
<sequence>MPQPLLSLIKKSFLCFTITALAALVIHADVRLLDSKAGEDSLIEYCQDLILLFLIVMLFVAGRRIQAQRSFLFLMSAFFSCLLIRELDGVFDQITHGFWKYPAWIIAIGACYYSLFLHREATLDSLAQYMQHPSFGLMLGAMSMLMVFSRLFGMGDLWQHLLEGGYARSAKNTAEEGTELVSYTLIACASVWYCLSLSKESK</sequence>
<organism evidence="2 3">
    <name type="scientific">Vibrio astriarenae</name>
    <dbReference type="NCBI Taxonomy" id="1481923"/>
    <lineage>
        <taxon>Bacteria</taxon>
        <taxon>Pseudomonadati</taxon>
        <taxon>Pseudomonadota</taxon>
        <taxon>Gammaproteobacteria</taxon>
        <taxon>Vibrionales</taxon>
        <taxon>Vibrionaceae</taxon>
        <taxon>Vibrio</taxon>
    </lineage>
</organism>
<feature type="transmembrane region" description="Helical" evidence="1">
    <location>
        <begin position="42"/>
        <end position="61"/>
    </location>
</feature>
<protein>
    <submittedName>
        <fullName evidence="2">Uncharacterized protein</fullName>
    </submittedName>
</protein>
<feature type="transmembrane region" description="Helical" evidence="1">
    <location>
        <begin position="135"/>
        <end position="153"/>
    </location>
</feature>
<dbReference type="Proteomes" id="UP000464262">
    <property type="component" value="Chromosome 1"/>
</dbReference>
<keyword evidence="3" id="KW-1185">Reference proteome</keyword>
<feature type="transmembrane region" description="Helical" evidence="1">
    <location>
        <begin position="99"/>
        <end position="115"/>
    </location>
</feature>
<proteinExistence type="predicted"/>
<keyword evidence="1" id="KW-0812">Transmembrane</keyword>
<reference evidence="2 3" key="1">
    <citation type="submission" date="2020-01" db="EMBL/GenBank/DDBJ databases">
        <title>Whole genome and functional gene identification of agarase of Vibrio HN897.</title>
        <authorList>
            <person name="Liu Y."/>
            <person name="Zhao Z."/>
        </authorList>
    </citation>
    <scope>NUCLEOTIDE SEQUENCE [LARGE SCALE GENOMIC DNA]</scope>
    <source>
        <strain evidence="2 3">HN897</strain>
    </source>
</reference>
<evidence type="ECO:0000313" key="2">
    <source>
        <dbReference type="EMBL" id="QIA64414.1"/>
    </source>
</evidence>